<sequence length="98" mass="10998">MNVPTEKRTRLEQAMEWAVWHFGELAGVLGPLVLAVIFTPWFALVSALVAAGWAVHEVRDHRERARLRAGTAERKQLPATPAATDDETTNHQSREVTR</sequence>
<gene>
    <name evidence="3" type="ORF">QP939_16910</name>
</gene>
<feature type="region of interest" description="Disordered" evidence="1">
    <location>
        <begin position="66"/>
        <end position="98"/>
    </location>
</feature>
<feature type="transmembrane region" description="Helical" evidence="2">
    <location>
        <begin position="32"/>
        <end position="55"/>
    </location>
</feature>
<dbReference type="Proteomes" id="UP001227101">
    <property type="component" value="Chromosome"/>
</dbReference>
<evidence type="ECO:0000256" key="2">
    <source>
        <dbReference type="SAM" id="Phobius"/>
    </source>
</evidence>
<proteinExistence type="predicted"/>
<reference evidence="3 4" key="1">
    <citation type="submission" date="2023-06" db="EMBL/GenBank/DDBJ databases">
        <authorList>
            <person name="Oyuntsetseg B."/>
            <person name="Kim S.B."/>
        </authorList>
    </citation>
    <scope>NUCLEOTIDE SEQUENCE [LARGE SCALE GENOMIC DNA]</scope>
    <source>
        <strain evidence="3 4">2-2</strain>
    </source>
</reference>
<organism evidence="3 4">
    <name type="scientific">Amycolatopsis nalaikhensis</name>
    <dbReference type="NCBI Taxonomy" id="715472"/>
    <lineage>
        <taxon>Bacteria</taxon>
        <taxon>Bacillati</taxon>
        <taxon>Actinomycetota</taxon>
        <taxon>Actinomycetes</taxon>
        <taxon>Pseudonocardiales</taxon>
        <taxon>Pseudonocardiaceae</taxon>
        <taxon>Amycolatopsis</taxon>
    </lineage>
</organism>
<keyword evidence="2" id="KW-0472">Membrane</keyword>
<keyword evidence="4" id="KW-1185">Reference proteome</keyword>
<keyword evidence="2" id="KW-1133">Transmembrane helix</keyword>
<evidence type="ECO:0000256" key="1">
    <source>
        <dbReference type="SAM" id="MobiDB-lite"/>
    </source>
</evidence>
<protein>
    <submittedName>
        <fullName evidence="3">Uncharacterized protein</fullName>
    </submittedName>
</protein>
<evidence type="ECO:0000313" key="4">
    <source>
        <dbReference type="Proteomes" id="UP001227101"/>
    </source>
</evidence>
<keyword evidence="2" id="KW-0812">Transmembrane</keyword>
<evidence type="ECO:0000313" key="3">
    <source>
        <dbReference type="EMBL" id="WIV60169.1"/>
    </source>
</evidence>
<name>A0ABY8XWS5_9PSEU</name>
<accession>A0ABY8XWS5</accession>
<dbReference type="RefSeq" id="WP_285457734.1">
    <property type="nucleotide sequence ID" value="NZ_CP127173.1"/>
</dbReference>
<feature type="compositionally biased region" description="Basic and acidic residues" evidence="1">
    <location>
        <begin position="88"/>
        <end position="98"/>
    </location>
</feature>
<dbReference type="EMBL" id="CP127173">
    <property type="protein sequence ID" value="WIV60169.1"/>
    <property type="molecule type" value="Genomic_DNA"/>
</dbReference>